<dbReference type="OMA" id="NERTYAQ"/>
<dbReference type="OrthoDB" id="298080at2759"/>
<organism evidence="3 4">
    <name type="scientific">Paramecium octaurelia</name>
    <dbReference type="NCBI Taxonomy" id="43137"/>
    <lineage>
        <taxon>Eukaryota</taxon>
        <taxon>Sar</taxon>
        <taxon>Alveolata</taxon>
        <taxon>Ciliophora</taxon>
        <taxon>Intramacronucleata</taxon>
        <taxon>Oligohymenophorea</taxon>
        <taxon>Peniculida</taxon>
        <taxon>Parameciidae</taxon>
        <taxon>Paramecium</taxon>
    </lineage>
</organism>
<proteinExistence type="predicted"/>
<accession>A0A8S1W0L8</accession>
<dbReference type="AlphaFoldDB" id="A0A8S1W0L8"/>
<evidence type="ECO:0000256" key="1">
    <source>
        <dbReference type="SAM" id="Coils"/>
    </source>
</evidence>
<feature type="coiled-coil region" evidence="1">
    <location>
        <begin position="269"/>
        <end position="332"/>
    </location>
</feature>
<feature type="coiled-coil region" evidence="1">
    <location>
        <begin position="154"/>
        <end position="181"/>
    </location>
</feature>
<reference evidence="3" key="1">
    <citation type="submission" date="2021-01" db="EMBL/GenBank/DDBJ databases">
        <authorList>
            <consortium name="Genoscope - CEA"/>
            <person name="William W."/>
        </authorList>
    </citation>
    <scope>NUCLEOTIDE SEQUENCE</scope>
</reference>
<keyword evidence="2" id="KW-1133">Transmembrane helix</keyword>
<evidence type="ECO:0000256" key="2">
    <source>
        <dbReference type="SAM" id="Phobius"/>
    </source>
</evidence>
<protein>
    <recommendedName>
        <fullName evidence="5">Trichocyst matrix protein</fullName>
    </recommendedName>
</protein>
<name>A0A8S1W0L8_PAROT</name>
<feature type="transmembrane region" description="Helical" evidence="2">
    <location>
        <begin position="40"/>
        <end position="63"/>
    </location>
</feature>
<keyword evidence="1" id="KW-0175">Coiled coil</keyword>
<comment type="caution">
    <text evidence="3">The sequence shown here is derived from an EMBL/GenBank/DDBJ whole genome shotgun (WGS) entry which is preliminary data.</text>
</comment>
<evidence type="ECO:0000313" key="3">
    <source>
        <dbReference type="EMBL" id="CAD8182641.1"/>
    </source>
</evidence>
<keyword evidence="4" id="KW-1185">Reference proteome</keyword>
<gene>
    <name evidence="3" type="ORF">POCTA_138.1.T0790144</name>
</gene>
<sequence length="404" mass="46007">MGCYSQQGNSIKRADISIIIHLWISSNPSLLQIYKISDPFSLFLLLMYKLIALALIVSSVFAVQKDTKTILAEIDADNFGNTILSTVQMYLQSKGNAEEILVLLNQVLAGLVDDQNKHDNVIRVDRAACTRIVTDLENSIAYHTAQVAANAQMREDNEKALAEAETDVRQTIQDIESNERTYAQEEANRNKAHETWVRKNGEHDDAIAAVDEATKLVQHLSLGATFAELKPKFEAVQKRLIENESHGALFQPIVTALTELATKVDQKAIQRILQLLSQLRQQLVEARSVLEDTENRQAQRWVEFSTHLSNEHNRLVDRKNQLEQAIQTFKTNIDTATHFYEVHQLELEQAQETLDAEHEWCDLQENTYSVQSSERTRQQEIVERILEHLTEKLTATSQYLGGRF</sequence>
<dbReference type="EMBL" id="CAJJDP010000078">
    <property type="protein sequence ID" value="CAD8182641.1"/>
    <property type="molecule type" value="Genomic_DNA"/>
</dbReference>
<keyword evidence="2" id="KW-0812">Transmembrane</keyword>
<evidence type="ECO:0000313" key="4">
    <source>
        <dbReference type="Proteomes" id="UP000683925"/>
    </source>
</evidence>
<evidence type="ECO:0008006" key="5">
    <source>
        <dbReference type="Google" id="ProtNLM"/>
    </source>
</evidence>
<dbReference type="Proteomes" id="UP000683925">
    <property type="component" value="Unassembled WGS sequence"/>
</dbReference>
<keyword evidence="2" id="KW-0472">Membrane</keyword>